<name>A0A2T7VYR9_MICTE</name>
<dbReference type="Gene3D" id="3.40.50.300">
    <property type="entry name" value="P-loop containing nucleotide triphosphate hydrolases"/>
    <property type="match status" value="1"/>
</dbReference>
<dbReference type="EMBL" id="QDFT01000065">
    <property type="protein sequence ID" value="PVE61942.1"/>
    <property type="molecule type" value="Genomic_DNA"/>
</dbReference>
<dbReference type="Proteomes" id="UP000244649">
    <property type="component" value="Unassembled WGS sequence"/>
</dbReference>
<gene>
    <name evidence="1" type="ORF">DC432_15050</name>
</gene>
<evidence type="ECO:0008006" key="3">
    <source>
        <dbReference type="Google" id="ProtNLM"/>
    </source>
</evidence>
<dbReference type="SUPFAM" id="SSF52540">
    <property type="entry name" value="P-loop containing nucleoside triphosphate hydrolases"/>
    <property type="match status" value="1"/>
</dbReference>
<dbReference type="InterPro" id="IPR008868">
    <property type="entry name" value="TniB"/>
</dbReference>
<sequence length="370" mass="40937">MGLAGVRHRHGEGVLKVIVQPLVLHHARKTTLLGLREAFTALPPPPPPLSFAEYSTLPTRGRAAYDQARDDFLHLTLRVPTPEQDIGARILAKLIASNPRRKNSRRGLMISAPMFYGKTELALLLARSTEQSHAARNPDYVDRGEVPVVWTEMTDHSTGKALLAQIIEFLAPTVSVPLHANTDRLRKMAVDMLQTHRTKLLVIDEAHRLGGSEPSSVIKALQNESSATVLLVGIALGGGKAFGSTEGLQVRMRCDMVTLRKTDLKEDEGRVLWHRWVAVFDRNLPLCGHAPGLLTRNAAVLHKAAGGQLSVLAMIVERLIAATLDDTARRNERVTRQRLYAVLDDLRYTTPVRHKITLEDLHEDDLDEAA</sequence>
<dbReference type="InterPro" id="IPR027417">
    <property type="entry name" value="P-loop_NTPase"/>
</dbReference>
<dbReference type="Pfam" id="PF05621">
    <property type="entry name" value="TniB"/>
    <property type="match status" value="1"/>
</dbReference>
<comment type="caution">
    <text evidence="1">The sequence shown here is derived from an EMBL/GenBank/DDBJ whole genome shotgun (WGS) entry which is preliminary data.</text>
</comment>
<evidence type="ECO:0000313" key="1">
    <source>
        <dbReference type="EMBL" id="PVE61942.1"/>
    </source>
</evidence>
<reference evidence="1 2" key="1">
    <citation type="submission" date="2018-04" db="EMBL/GenBank/DDBJ databases">
        <authorList>
            <person name="Go L.Y."/>
            <person name="Mitchell J.A."/>
        </authorList>
    </citation>
    <scope>NUCLEOTIDE SEQUENCE [LARGE SCALE GENOMIC DNA]</scope>
    <source>
        <strain evidence="1 2">TPD7010</strain>
    </source>
</reference>
<dbReference type="AlphaFoldDB" id="A0A2T7VYR9"/>
<organism evidence="1 2">
    <name type="scientific">Microbacterium testaceum</name>
    <name type="common">Aureobacterium testaceum</name>
    <name type="synonym">Brevibacterium testaceum</name>
    <dbReference type="NCBI Taxonomy" id="2033"/>
    <lineage>
        <taxon>Bacteria</taxon>
        <taxon>Bacillati</taxon>
        <taxon>Actinomycetota</taxon>
        <taxon>Actinomycetes</taxon>
        <taxon>Micrococcales</taxon>
        <taxon>Microbacteriaceae</taxon>
        <taxon>Microbacterium</taxon>
    </lineage>
</organism>
<evidence type="ECO:0000313" key="2">
    <source>
        <dbReference type="Proteomes" id="UP000244649"/>
    </source>
</evidence>
<proteinExistence type="predicted"/>
<protein>
    <recommendedName>
        <fullName evidence="3">AAA+ ATPase domain-containing protein</fullName>
    </recommendedName>
</protein>
<accession>A0A2T7VYR9</accession>